<sequence length="125" mass="13903">TLVRTPQTWFIAAGCRAKPGRGKPTAPAVLDLGFPQPGARSRLLPPPLPYTCVCAHISKHTHTGEHMHTHVHRREATHTELHRRVCTRALMHTCTGRQNPLHVHRLRGGRPHAQTHGPTCSRAHT</sequence>
<reference evidence="1" key="1">
    <citation type="submission" date="2025-08" db="UniProtKB">
        <authorList>
            <consortium name="Ensembl"/>
        </authorList>
    </citation>
    <scope>IDENTIFICATION</scope>
</reference>
<evidence type="ECO:0000313" key="2">
    <source>
        <dbReference type="Proteomes" id="UP000594220"/>
    </source>
</evidence>
<dbReference type="Ensembl" id="ENSCPRT00005006271.1">
    <property type="protein sequence ID" value="ENSCPRP00005005341.1"/>
    <property type="gene ID" value="ENSCPRG00005003846.1"/>
</dbReference>
<organism evidence="1 2">
    <name type="scientific">Crocodylus porosus</name>
    <name type="common">Saltwater crocodile</name>
    <name type="synonym">Estuarine crocodile</name>
    <dbReference type="NCBI Taxonomy" id="8502"/>
    <lineage>
        <taxon>Eukaryota</taxon>
        <taxon>Metazoa</taxon>
        <taxon>Chordata</taxon>
        <taxon>Craniata</taxon>
        <taxon>Vertebrata</taxon>
        <taxon>Euteleostomi</taxon>
        <taxon>Archelosauria</taxon>
        <taxon>Archosauria</taxon>
        <taxon>Crocodylia</taxon>
        <taxon>Longirostres</taxon>
        <taxon>Crocodylidae</taxon>
        <taxon>Crocodylus</taxon>
    </lineage>
</organism>
<evidence type="ECO:0000313" key="1">
    <source>
        <dbReference type="Ensembl" id="ENSCPRP00005005341.1"/>
    </source>
</evidence>
<dbReference type="AlphaFoldDB" id="A0A7M4E7R0"/>
<keyword evidence="2" id="KW-1185">Reference proteome</keyword>
<reference evidence="1" key="2">
    <citation type="submission" date="2025-09" db="UniProtKB">
        <authorList>
            <consortium name="Ensembl"/>
        </authorList>
    </citation>
    <scope>IDENTIFICATION</scope>
</reference>
<protein>
    <submittedName>
        <fullName evidence="1">Uncharacterized protein</fullName>
    </submittedName>
</protein>
<proteinExistence type="predicted"/>
<dbReference type="Proteomes" id="UP000594220">
    <property type="component" value="Unplaced"/>
</dbReference>
<accession>A0A7M4E7R0</accession>
<name>A0A7M4E7R0_CROPO</name>